<dbReference type="SMART" id="SM00385">
    <property type="entry name" value="CYCLIN"/>
    <property type="match status" value="2"/>
</dbReference>
<protein>
    <recommendedName>
        <fullName evidence="9">Cyclin-like domain-containing protein</fullName>
    </recommendedName>
</protein>
<dbReference type="GO" id="GO:0017025">
    <property type="term" value="F:TBP-class protein binding"/>
    <property type="evidence" value="ECO:0007669"/>
    <property type="project" value="InterPro"/>
</dbReference>
<dbReference type="PANTHER" id="PTHR11618:SF4">
    <property type="entry name" value="TRANSCRIPTION FACTOR IIIB 90 KDA SUBUNIT"/>
    <property type="match status" value="1"/>
</dbReference>
<evidence type="ECO:0000256" key="7">
    <source>
        <dbReference type="ARBA" id="ARBA00023163"/>
    </source>
</evidence>
<comment type="subcellular location">
    <subcellularLocation>
        <location evidence="1">Nucleus</location>
    </subcellularLocation>
</comment>
<comment type="caution">
    <text evidence="10">The sequence shown here is derived from an EMBL/GenBank/DDBJ whole genome shotgun (WGS) entry which is preliminary data.</text>
</comment>
<dbReference type="GO" id="GO:0005634">
    <property type="term" value="C:nucleus"/>
    <property type="evidence" value="ECO:0007669"/>
    <property type="project" value="UniProtKB-SubCell"/>
</dbReference>
<organism evidence="10 11">
    <name type="scientific">Taxus chinensis</name>
    <name type="common">Chinese yew</name>
    <name type="synonym">Taxus wallichiana var. chinensis</name>
    <dbReference type="NCBI Taxonomy" id="29808"/>
    <lineage>
        <taxon>Eukaryota</taxon>
        <taxon>Viridiplantae</taxon>
        <taxon>Streptophyta</taxon>
        <taxon>Embryophyta</taxon>
        <taxon>Tracheophyta</taxon>
        <taxon>Spermatophyta</taxon>
        <taxon>Pinopsida</taxon>
        <taxon>Pinidae</taxon>
        <taxon>Conifers II</taxon>
        <taxon>Cupressales</taxon>
        <taxon>Taxaceae</taxon>
        <taxon>Taxus</taxon>
    </lineage>
</organism>
<evidence type="ECO:0000313" key="10">
    <source>
        <dbReference type="EMBL" id="KAH9306565.1"/>
    </source>
</evidence>
<comment type="similarity">
    <text evidence="2">Belongs to the TFIIB family.</text>
</comment>
<evidence type="ECO:0000256" key="2">
    <source>
        <dbReference type="ARBA" id="ARBA00010857"/>
    </source>
</evidence>
<dbReference type="FunFam" id="1.10.472.10:FF:000066">
    <property type="entry name" value="Transcription factor IIIB subunit"/>
    <property type="match status" value="1"/>
</dbReference>
<dbReference type="Gene3D" id="1.10.472.10">
    <property type="entry name" value="Cyclin-like"/>
    <property type="match status" value="2"/>
</dbReference>
<dbReference type="PRINTS" id="PR00685">
    <property type="entry name" value="TIFACTORIIB"/>
</dbReference>
<evidence type="ECO:0000256" key="4">
    <source>
        <dbReference type="ARBA" id="ARBA00022771"/>
    </source>
</evidence>
<evidence type="ECO:0000256" key="6">
    <source>
        <dbReference type="ARBA" id="ARBA00023015"/>
    </source>
</evidence>
<feature type="non-terminal residue" evidence="10">
    <location>
        <position position="266"/>
    </location>
</feature>
<dbReference type="Proteomes" id="UP000824469">
    <property type="component" value="Unassembled WGS sequence"/>
</dbReference>
<keyword evidence="3" id="KW-0479">Metal-binding</keyword>
<evidence type="ECO:0000256" key="1">
    <source>
        <dbReference type="ARBA" id="ARBA00004123"/>
    </source>
</evidence>
<feature type="domain" description="Cyclin-like" evidence="9">
    <location>
        <begin position="171"/>
        <end position="259"/>
    </location>
</feature>
<dbReference type="GO" id="GO:0097550">
    <property type="term" value="C:transcription preinitiation complex"/>
    <property type="evidence" value="ECO:0007669"/>
    <property type="project" value="TreeGrafter"/>
</dbReference>
<accession>A0AA38FLV7</accession>
<dbReference type="PANTHER" id="PTHR11618">
    <property type="entry name" value="TRANSCRIPTION INITIATION FACTOR IIB-RELATED"/>
    <property type="match status" value="1"/>
</dbReference>
<dbReference type="CDD" id="cd20553">
    <property type="entry name" value="CYCLIN_TFIIIB90_rpt1"/>
    <property type="match status" value="1"/>
</dbReference>
<dbReference type="SUPFAM" id="SSF47954">
    <property type="entry name" value="Cyclin-like"/>
    <property type="match status" value="2"/>
</dbReference>
<keyword evidence="11" id="KW-1185">Reference proteome</keyword>
<keyword evidence="5" id="KW-0862">Zinc</keyword>
<dbReference type="GO" id="GO:0008270">
    <property type="term" value="F:zinc ion binding"/>
    <property type="evidence" value="ECO:0007669"/>
    <property type="project" value="UniProtKB-KW"/>
</dbReference>
<feature type="non-terminal residue" evidence="10">
    <location>
        <position position="1"/>
    </location>
</feature>
<dbReference type="GO" id="GO:0000995">
    <property type="term" value="F:RNA polymerase III general transcription initiation factor activity"/>
    <property type="evidence" value="ECO:0007669"/>
    <property type="project" value="TreeGrafter"/>
</dbReference>
<evidence type="ECO:0000256" key="3">
    <source>
        <dbReference type="ARBA" id="ARBA00022723"/>
    </source>
</evidence>
<dbReference type="Pfam" id="PF00382">
    <property type="entry name" value="TFIIB"/>
    <property type="match status" value="2"/>
</dbReference>
<proteinExistence type="inferred from homology"/>
<keyword evidence="6" id="KW-0805">Transcription regulation</keyword>
<gene>
    <name evidence="10" type="ORF">KI387_010969</name>
</gene>
<dbReference type="GO" id="GO:0070897">
    <property type="term" value="P:transcription preinitiation complex assembly"/>
    <property type="evidence" value="ECO:0007669"/>
    <property type="project" value="InterPro"/>
</dbReference>
<evidence type="ECO:0000256" key="8">
    <source>
        <dbReference type="ARBA" id="ARBA00023242"/>
    </source>
</evidence>
<dbReference type="FunFam" id="1.10.472.10:FF:000007">
    <property type="entry name" value="Transcription factor IIIB 90 kDa subunit"/>
    <property type="match status" value="1"/>
</dbReference>
<dbReference type="GO" id="GO:0001006">
    <property type="term" value="F:RNA polymerase III type 3 promoter sequence-specific DNA binding"/>
    <property type="evidence" value="ECO:0007669"/>
    <property type="project" value="TreeGrafter"/>
</dbReference>
<dbReference type="AlphaFoldDB" id="A0AA38FLV7"/>
<keyword evidence="8" id="KW-0539">Nucleus</keyword>
<evidence type="ECO:0000256" key="5">
    <source>
        <dbReference type="ARBA" id="ARBA00022833"/>
    </source>
</evidence>
<dbReference type="InterPro" id="IPR000812">
    <property type="entry name" value="TFIIB"/>
</dbReference>
<dbReference type="EMBL" id="JAHRHJ020000008">
    <property type="protein sequence ID" value="KAH9306565.1"/>
    <property type="molecule type" value="Genomic_DNA"/>
</dbReference>
<keyword evidence="4" id="KW-0863">Zinc-finger</keyword>
<dbReference type="InterPro" id="IPR013150">
    <property type="entry name" value="TFIIB_cyclin"/>
</dbReference>
<feature type="domain" description="Cyclin-like" evidence="9">
    <location>
        <begin position="70"/>
        <end position="153"/>
    </location>
</feature>
<name>A0AA38FLV7_TAXCH</name>
<evidence type="ECO:0000259" key="9">
    <source>
        <dbReference type="SMART" id="SM00385"/>
    </source>
</evidence>
<reference evidence="10 11" key="1">
    <citation type="journal article" date="2021" name="Nat. Plants">
        <title>The Taxus genome provides insights into paclitaxel biosynthesis.</title>
        <authorList>
            <person name="Xiong X."/>
            <person name="Gou J."/>
            <person name="Liao Q."/>
            <person name="Li Y."/>
            <person name="Zhou Q."/>
            <person name="Bi G."/>
            <person name="Li C."/>
            <person name="Du R."/>
            <person name="Wang X."/>
            <person name="Sun T."/>
            <person name="Guo L."/>
            <person name="Liang H."/>
            <person name="Lu P."/>
            <person name="Wu Y."/>
            <person name="Zhang Z."/>
            <person name="Ro D.K."/>
            <person name="Shang Y."/>
            <person name="Huang S."/>
            <person name="Yan J."/>
        </authorList>
    </citation>
    <scope>NUCLEOTIDE SEQUENCE [LARGE SCALE GENOMIC DNA]</scope>
    <source>
        <strain evidence="10">Ta-2019</strain>
    </source>
</reference>
<dbReference type="InterPro" id="IPR036915">
    <property type="entry name" value="Cyclin-like_sf"/>
</dbReference>
<dbReference type="OMA" id="CIDTACN"/>
<sequence length="266" mass="29520">CCTGCGRVHDDNIFSSDPTFVKNAGGQSQLSGNFVKDGQYCAYGHLGGELSHEYGFRTDSHLKTLEKGKDEIEIIAESLCIGGRENMVNVGHRLYIIAVERNFTRGRRTNQVAAACLYIACRQENAPFLLIDFSDVLQVNVYVLGAVFLQLCKLLRLEQHSIIQKPVDPSLFIHRFTDRLLGRTAFRKQFHSISNTALQIVASMKRDWMQTGRKPSGVCGAALYISALSHGFGCTKADVVNIVHICEATLTKRLIEFENTESGSLT</sequence>
<keyword evidence="7" id="KW-0804">Transcription</keyword>
<dbReference type="CDD" id="cd20554">
    <property type="entry name" value="CYCLIN_TFIIIB90_rpt2"/>
    <property type="match status" value="1"/>
</dbReference>
<dbReference type="GO" id="GO:0000126">
    <property type="term" value="C:transcription factor TFIIIB complex"/>
    <property type="evidence" value="ECO:0007669"/>
    <property type="project" value="TreeGrafter"/>
</dbReference>
<dbReference type="InterPro" id="IPR013763">
    <property type="entry name" value="Cyclin-like_dom"/>
</dbReference>
<evidence type="ECO:0000313" key="11">
    <source>
        <dbReference type="Proteomes" id="UP000824469"/>
    </source>
</evidence>